<dbReference type="InterPro" id="IPR000868">
    <property type="entry name" value="Isochorismatase-like_dom"/>
</dbReference>
<dbReference type="PANTHER" id="PTHR11080:SF2">
    <property type="entry name" value="LD05707P"/>
    <property type="match status" value="1"/>
</dbReference>
<dbReference type="Pfam" id="PF00857">
    <property type="entry name" value="Isochorismatase"/>
    <property type="match status" value="1"/>
</dbReference>
<dbReference type="SUPFAM" id="SSF52499">
    <property type="entry name" value="Isochorismatase-like hydrolases"/>
    <property type="match status" value="1"/>
</dbReference>
<dbReference type="AlphaFoldDB" id="A0A485M6W5"/>
<dbReference type="CDD" id="cd01011">
    <property type="entry name" value="nicotinamidase"/>
    <property type="match status" value="1"/>
</dbReference>
<reference evidence="9" key="1">
    <citation type="submission" date="2019-03" db="EMBL/GenBank/DDBJ databases">
        <authorList>
            <person name="Hao L."/>
        </authorList>
    </citation>
    <scope>NUCLEOTIDE SEQUENCE</scope>
</reference>
<proteinExistence type="inferred from homology"/>
<evidence type="ECO:0000256" key="3">
    <source>
        <dbReference type="ARBA" id="ARBA00022723"/>
    </source>
</evidence>
<evidence type="ECO:0000259" key="8">
    <source>
        <dbReference type="Pfam" id="PF00857"/>
    </source>
</evidence>
<dbReference type="Gene3D" id="3.40.50.850">
    <property type="entry name" value="Isochorismatase-like"/>
    <property type="match status" value="1"/>
</dbReference>
<evidence type="ECO:0000256" key="6">
    <source>
        <dbReference type="ARBA" id="ARBA00039017"/>
    </source>
</evidence>
<dbReference type="EC" id="3.5.1.19" evidence="6"/>
<evidence type="ECO:0000313" key="9">
    <source>
        <dbReference type="EMBL" id="VFU15111.1"/>
    </source>
</evidence>
<comment type="pathway">
    <text evidence="5">Cofactor biosynthesis; nicotinate biosynthesis; nicotinate from nicotinamide: step 1/1.</text>
</comment>
<evidence type="ECO:0000256" key="4">
    <source>
        <dbReference type="ARBA" id="ARBA00022801"/>
    </source>
</evidence>
<dbReference type="EMBL" id="CAADRM010000103">
    <property type="protein sequence ID" value="VFU15111.1"/>
    <property type="molecule type" value="Genomic_DNA"/>
</dbReference>
<evidence type="ECO:0000256" key="1">
    <source>
        <dbReference type="ARBA" id="ARBA00006336"/>
    </source>
</evidence>
<evidence type="ECO:0000256" key="2">
    <source>
        <dbReference type="ARBA" id="ARBA00022642"/>
    </source>
</evidence>
<dbReference type="NCBIfam" id="NF008623">
    <property type="entry name" value="PRK11609.1"/>
    <property type="match status" value="1"/>
</dbReference>
<protein>
    <recommendedName>
        <fullName evidence="6">nicotinamidase</fullName>
        <ecNumber evidence="6">3.5.1.19</ecNumber>
    </recommendedName>
    <alternativeName>
        <fullName evidence="7">Nicotinamide deamidase</fullName>
    </alternativeName>
</protein>
<keyword evidence="4 9" id="KW-0378">Hydrolase</keyword>
<comment type="similarity">
    <text evidence="1">Belongs to the isochorismatase family.</text>
</comment>
<gene>
    <name evidence="9" type="primary">pncA</name>
    <name evidence="9" type="ORF">SCFA_40002</name>
</gene>
<feature type="domain" description="Isochorismatase-like" evidence="8">
    <location>
        <begin position="19"/>
        <end position="192"/>
    </location>
</feature>
<name>A0A485M6W5_9ZZZZ</name>
<evidence type="ECO:0000256" key="5">
    <source>
        <dbReference type="ARBA" id="ARBA00037900"/>
    </source>
</evidence>
<dbReference type="GO" id="GO:0019363">
    <property type="term" value="P:pyridine nucleotide biosynthetic process"/>
    <property type="evidence" value="ECO:0007669"/>
    <property type="project" value="UniProtKB-KW"/>
</dbReference>
<dbReference type="InterPro" id="IPR036380">
    <property type="entry name" value="Isochorismatase-like_sf"/>
</dbReference>
<dbReference type="GO" id="GO:0046872">
    <property type="term" value="F:metal ion binding"/>
    <property type="evidence" value="ECO:0007669"/>
    <property type="project" value="UniProtKB-KW"/>
</dbReference>
<sequence>MKLEDLVYVKTGKPAFGDALAVIDMQNDFIPGGALAVQEGDVIIEGINRVMELFNRSDLPVVLTQDWHPAGHHSFASAHPGMKPYDLFKAQGIGPVLWPDHCVQGSFGADFHRNLETRYAHTVIRKGYHRDIDSYSGFLENDGKTRTGLDGYLRDRGVRRIFVCGLALDYCVFFTASHGRDLGYEVCVIVDLARPVGSPPDSLFSALDTMSGKGVCFVRSGDIFTG</sequence>
<evidence type="ECO:0000256" key="7">
    <source>
        <dbReference type="ARBA" id="ARBA00043224"/>
    </source>
</evidence>
<keyword evidence="2" id="KW-0662">Pyridine nucleotide biosynthesis</keyword>
<organism evidence="9">
    <name type="scientific">anaerobic digester metagenome</name>
    <dbReference type="NCBI Taxonomy" id="1263854"/>
    <lineage>
        <taxon>unclassified sequences</taxon>
        <taxon>metagenomes</taxon>
        <taxon>ecological metagenomes</taxon>
    </lineage>
</organism>
<dbReference type="InterPro" id="IPR052347">
    <property type="entry name" value="Isochorismatase_Nicotinamidase"/>
</dbReference>
<keyword evidence="3" id="KW-0479">Metal-binding</keyword>
<dbReference type="GO" id="GO:0008936">
    <property type="term" value="F:nicotinamidase activity"/>
    <property type="evidence" value="ECO:0007669"/>
    <property type="project" value="UniProtKB-EC"/>
</dbReference>
<dbReference type="PANTHER" id="PTHR11080">
    <property type="entry name" value="PYRAZINAMIDASE/NICOTINAMIDASE"/>
    <property type="match status" value="1"/>
</dbReference>
<accession>A0A485M6W5</accession>